<dbReference type="AlphaFoldDB" id="A0A1F6N369"/>
<accession>A0A1F6N369</accession>
<dbReference type="EMBL" id="MFQH01000017">
    <property type="protein sequence ID" value="OGH78103.1"/>
    <property type="molecule type" value="Genomic_DNA"/>
</dbReference>
<organism evidence="2 3">
    <name type="scientific">Candidatus Magasanikbacteria bacterium RIFCSPLOWO2_01_FULL_40_15</name>
    <dbReference type="NCBI Taxonomy" id="1798686"/>
    <lineage>
        <taxon>Bacteria</taxon>
        <taxon>Candidatus Magasanikiibacteriota</taxon>
    </lineage>
</organism>
<evidence type="ECO:0000256" key="1">
    <source>
        <dbReference type="SAM" id="MobiDB-lite"/>
    </source>
</evidence>
<name>A0A1F6N369_9BACT</name>
<proteinExistence type="predicted"/>
<evidence type="ECO:0000313" key="3">
    <source>
        <dbReference type="Proteomes" id="UP000177040"/>
    </source>
</evidence>
<dbReference type="Proteomes" id="UP000177040">
    <property type="component" value="Unassembled WGS sequence"/>
</dbReference>
<sequence>MPNQPTILVKKSDGTTIRMTLDEVKKMKAEKKADNPLLPQELETAPETVIKKAVEMLKTPELEPAPVEFLLKASAEPHLLHEEIESHEVTRPELVTAVSYDRTVDAVLKNARLTPSPELMPRFQSLIMSLIKGVRTVAQVMEYASAPLLRGGLALSIAEAERLATALNTQTGLPNNRSIIIPKPMTAPASTPSNIQGSVKNNPTSNRPHNTGAAFVQMHDVQAPQSAPSTSNKAVMGPIEEMKIFSLLDWRRLAATPDKAKEIILSKFSGWKDESFFLYRDTRLAWLESPLVREYQEKVITAINQSTRLSDMASGFAVKKTLTPADIAALVEVNRVLAV</sequence>
<feature type="region of interest" description="Disordered" evidence="1">
    <location>
        <begin position="187"/>
        <end position="211"/>
    </location>
</feature>
<protein>
    <submittedName>
        <fullName evidence="2">Uncharacterized protein</fullName>
    </submittedName>
</protein>
<feature type="compositionally biased region" description="Polar residues" evidence="1">
    <location>
        <begin position="188"/>
        <end position="209"/>
    </location>
</feature>
<reference evidence="2 3" key="1">
    <citation type="journal article" date="2016" name="Nat. Commun.">
        <title>Thousands of microbial genomes shed light on interconnected biogeochemical processes in an aquifer system.</title>
        <authorList>
            <person name="Anantharaman K."/>
            <person name="Brown C.T."/>
            <person name="Hug L.A."/>
            <person name="Sharon I."/>
            <person name="Castelle C.J."/>
            <person name="Probst A.J."/>
            <person name="Thomas B.C."/>
            <person name="Singh A."/>
            <person name="Wilkins M.J."/>
            <person name="Karaoz U."/>
            <person name="Brodie E.L."/>
            <person name="Williams K.H."/>
            <person name="Hubbard S.S."/>
            <person name="Banfield J.F."/>
        </authorList>
    </citation>
    <scope>NUCLEOTIDE SEQUENCE [LARGE SCALE GENOMIC DNA]</scope>
</reference>
<evidence type="ECO:0000313" key="2">
    <source>
        <dbReference type="EMBL" id="OGH78103.1"/>
    </source>
</evidence>
<gene>
    <name evidence="2" type="ORF">A2983_03415</name>
</gene>
<comment type="caution">
    <text evidence="2">The sequence shown here is derived from an EMBL/GenBank/DDBJ whole genome shotgun (WGS) entry which is preliminary data.</text>
</comment>